<dbReference type="GO" id="GO:0015949">
    <property type="term" value="P:nucleobase-containing small molecule interconversion"/>
    <property type="evidence" value="ECO:0007669"/>
    <property type="project" value="TreeGrafter"/>
</dbReference>
<dbReference type="SUPFAM" id="SSF51283">
    <property type="entry name" value="dUTPase-like"/>
    <property type="match status" value="1"/>
</dbReference>
<keyword evidence="1" id="KW-0378">Hydrolase</keyword>
<feature type="region of interest" description="Disordered" evidence="3">
    <location>
        <begin position="92"/>
        <end position="122"/>
    </location>
</feature>
<dbReference type="InterPro" id="IPR011962">
    <property type="entry name" value="dCTP_deaminase"/>
</dbReference>
<name>A0A0F6W404_9BACT</name>
<protein>
    <submittedName>
        <fullName evidence="4">Deoxycytidine triphosphate deaminase</fullName>
    </submittedName>
</protein>
<dbReference type="InterPro" id="IPR036157">
    <property type="entry name" value="dUTPase-like_sf"/>
</dbReference>
<dbReference type="EMBL" id="CP011125">
    <property type="protein sequence ID" value="AKF06925.1"/>
    <property type="molecule type" value="Genomic_DNA"/>
</dbReference>
<dbReference type="InterPro" id="IPR033704">
    <property type="entry name" value="dUTPase_trimeric"/>
</dbReference>
<dbReference type="GO" id="GO:0008829">
    <property type="term" value="F:dCTP deaminase activity"/>
    <property type="evidence" value="ECO:0007669"/>
    <property type="project" value="InterPro"/>
</dbReference>
<accession>A0A0F6W404</accession>
<dbReference type="Gene3D" id="2.70.40.10">
    <property type="match status" value="1"/>
</dbReference>
<evidence type="ECO:0000313" key="5">
    <source>
        <dbReference type="Proteomes" id="UP000034883"/>
    </source>
</evidence>
<dbReference type="PANTHER" id="PTHR42680">
    <property type="entry name" value="DCTP DEAMINASE"/>
    <property type="match status" value="1"/>
</dbReference>
<dbReference type="Pfam" id="PF22769">
    <property type="entry name" value="DCD"/>
    <property type="match status" value="1"/>
</dbReference>
<sequence>MEDGQQFVLHPGEFVLGSTVERVEVPDDLLAKVDGRSSLGRLAILIHATAGFIDPGFRGTITLELSNVGRLPVALRPGMRICQISFETLSSPAQRPYGDARRSSKYQDQSGPTPSRIKRDAR</sequence>
<organism evidence="4 5">
    <name type="scientific">Sandaracinus amylolyticus</name>
    <dbReference type="NCBI Taxonomy" id="927083"/>
    <lineage>
        <taxon>Bacteria</taxon>
        <taxon>Pseudomonadati</taxon>
        <taxon>Myxococcota</taxon>
        <taxon>Polyangia</taxon>
        <taxon>Polyangiales</taxon>
        <taxon>Sandaracinaceae</taxon>
        <taxon>Sandaracinus</taxon>
    </lineage>
</organism>
<evidence type="ECO:0000256" key="3">
    <source>
        <dbReference type="SAM" id="MobiDB-lite"/>
    </source>
</evidence>
<dbReference type="CDD" id="cd07557">
    <property type="entry name" value="trimeric_dUTPase"/>
    <property type="match status" value="1"/>
</dbReference>
<dbReference type="Proteomes" id="UP000034883">
    <property type="component" value="Chromosome"/>
</dbReference>
<dbReference type="AlphaFoldDB" id="A0A0F6W404"/>
<proteinExistence type="predicted"/>
<dbReference type="GO" id="GO:0006229">
    <property type="term" value="P:dUTP biosynthetic process"/>
    <property type="evidence" value="ECO:0007669"/>
    <property type="project" value="InterPro"/>
</dbReference>
<dbReference type="PANTHER" id="PTHR42680:SF3">
    <property type="entry name" value="DCTP DEAMINASE"/>
    <property type="match status" value="1"/>
</dbReference>
<evidence type="ECO:0000256" key="2">
    <source>
        <dbReference type="ARBA" id="ARBA00023080"/>
    </source>
</evidence>
<dbReference type="STRING" id="927083.DB32_004074"/>
<keyword evidence="5" id="KW-1185">Reference proteome</keyword>
<gene>
    <name evidence="4" type="ORF">DB32_004074</name>
</gene>
<reference evidence="4 5" key="1">
    <citation type="submission" date="2015-03" db="EMBL/GenBank/DDBJ databases">
        <title>Genome assembly of Sandaracinus amylolyticus DSM 53668.</title>
        <authorList>
            <person name="Sharma G."/>
            <person name="Subramanian S."/>
        </authorList>
    </citation>
    <scope>NUCLEOTIDE SEQUENCE [LARGE SCALE GENOMIC DNA]</scope>
    <source>
        <strain evidence="4 5">DSM 53668</strain>
    </source>
</reference>
<dbReference type="NCBIfam" id="TIGR02274">
    <property type="entry name" value="dCTP_deam"/>
    <property type="match status" value="1"/>
</dbReference>
<keyword evidence="2" id="KW-0546">Nucleotide metabolism</keyword>
<evidence type="ECO:0000313" key="4">
    <source>
        <dbReference type="EMBL" id="AKF06925.1"/>
    </source>
</evidence>
<evidence type="ECO:0000256" key="1">
    <source>
        <dbReference type="ARBA" id="ARBA00022801"/>
    </source>
</evidence>
<dbReference type="KEGG" id="samy:DB32_004074"/>